<comment type="subcellular location">
    <subcellularLocation>
        <location evidence="1">Endomembrane system</location>
        <topology evidence="1">Multi-pass membrane protein</topology>
    </subcellularLocation>
</comment>
<evidence type="ECO:0000256" key="3">
    <source>
        <dbReference type="ARBA" id="ARBA00022989"/>
    </source>
</evidence>
<reference evidence="8" key="1">
    <citation type="journal article" date="2014" name="Proc. Natl. Acad. Sci. U.S.A.">
        <title>Extensive sampling of basidiomycete genomes demonstrates inadequacy of the white-rot/brown-rot paradigm for wood decay fungi.</title>
        <authorList>
            <person name="Riley R."/>
            <person name="Salamov A.A."/>
            <person name="Brown D.W."/>
            <person name="Nagy L.G."/>
            <person name="Floudas D."/>
            <person name="Held B.W."/>
            <person name="Levasseur A."/>
            <person name="Lombard V."/>
            <person name="Morin E."/>
            <person name="Otillar R."/>
            <person name="Lindquist E.A."/>
            <person name="Sun H."/>
            <person name="LaButti K.M."/>
            <person name="Schmutz J."/>
            <person name="Jabbour D."/>
            <person name="Luo H."/>
            <person name="Baker S.E."/>
            <person name="Pisabarro A.G."/>
            <person name="Walton J.D."/>
            <person name="Blanchette R.A."/>
            <person name="Henrissat B."/>
            <person name="Martin F."/>
            <person name="Cullen D."/>
            <person name="Hibbett D.S."/>
            <person name="Grigoriev I.V."/>
        </authorList>
    </citation>
    <scope>NUCLEOTIDE SEQUENCE [LARGE SCALE GENOMIC DNA]</scope>
    <source>
        <strain evidence="8">PC15</strain>
    </source>
</reference>
<protein>
    <submittedName>
        <fullName evidence="7">Uncharacterized protein</fullName>
    </submittedName>
</protein>
<feature type="transmembrane region" description="Helical" evidence="6">
    <location>
        <begin position="151"/>
        <end position="173"/>
    </location>
</feature>
<evidence type="ECO:0000313" key="7">
    <source>
        <dbReference type="EMBL" id="KDQ28088.1"/>
    </source>
</evidence>
<evidence type="ECO:0000313" key="8">
    <source>
        <dbReference type="Proteomes" id="UP000027073"/>
    </source>
</evidence>
<sequence>MAFSYRDLFFGGTTFCCCLPVRVGVLIMSFLGMLLSGILSIILWFEVASTPDMTSGEKAAFVCAGLVETLLFAVCILGFAGVIVRKQLFVMIYAYFTYFHFVLNVGVAIWLLWLVTHGTENAAVNACQRTIQNQDAQNQCIGLLKIAKGVYIGIALVVLLAELYGAIIVARYVNQIQREKRGARASRMSTSNESAFKLVPQRGVRYSSVPGGQHVTHLSYDGTKEFDPYREAGTPPLDAGAIAGGSFSYGSPPPLVATEEVAYGGGSWTHEQIGAEEKERLKQQDVDMGILPAPPEGEVSAHRDTKSPHGPPPPNTSAIDELPRYTLSDPPSSRV</sequence>
<dbReference type="InterPro" id="IPR051115">
    <property type="entry name" value="LAPTM_transporter"/>
</dbReference>
<dbReference type="GO" id="GO:0012505">
    <property type="term" value="C:endomembrane system"/>
    <property type="evidence" value="ECO:0007669"/>
    <property type="project" value="UniProtKB-SubCell"/>
</dbReference>
<dbReference type="EMBL" id="KL198008">
    <property type="protein sequence ID" value="KDQ28088.1"/>
    <property type="molecule type" value="Genomic_DNA"/>
</dbReference>
<dbReference type="Proteomes" id="UP000027073">
    <property type="component" value="Unassembled WGS sequence"/>
</dbReference>
<organism evidence="7 8">
    <name type="scientific">Pleurotus ostreatus (strain PC15)</name>
    <name type="common">Oyster mushroom</name>
    <dbReference type="NCBI Taxonomy" id="1137138"/>
    <lineage>
        <taxon>Eukaryota</taxon>
        <taxon>Fungi</taxon>
        <taxon>Dikarya</taxon>
        <taxon>Basidiomycota</taxon>
        <taxon>Agaricomycotina</taxon>
        <taxon>Agaricomycetes</taxon>
        <taxon>Agaricomycetidae</taxon>
        <taxon>Agaricales</taxon>
        <taxon>Pleurotineae</taxon>
        <taxon>Pleurotaceae</taxon>
        <taxon>Pleurotus</taxon>
    </lineage>
</organism>
<feature type="transmembrane region" description="Helical" evidence="6">
    <location>
        <begin position="59"/>
        <end position="80"/>
    </location>
</feature>
<gene>
    <name evidence="7" type="ORF">PLEOSDRAFT_1089594</name>
</gene>
<evidence type="ECO:0000256" key="5">
    <source>
        <dbReference type="SAM" id="MobiDB-lite"/>
    </source>
</evidence>
<keyword evidence="4 6" id="KW-0472">Membrane</keyword>
<feature type="transmembrane region" description="Helical" evidence="6">
    <location>
        <begin position="92"/>
        <end position="113"/>
    </location>
</feature>
<name>A0A067NJ72_PLEO1</name>
<dbReference type="AlphaFoldDB" id="A0A067NJ72"/>
<accession>A0A067NJ72</accession>
<dbReference type="PANTHER" id="PTHR12479:SF10">
    <property type="entry name" value="LYSOSOMAL-ASSOCIATED TRANSMEMBRANE PROTEIN"/>
    <property type="match status" value="1"/>
</dbReference>
<dbReference type="PANTHER" id="PTHR12479">
    <property type="entry name" value="LYSOSOMAL-ASSOCIATED TRANSMEMBRANE PROTEIN"/>
    <property type="match status" value="1"/>
</dbReference>
<feature type="region of interest" description="Disordered" evidence="5">
    <location>
        <begin position="281"/>
        <end position="335"/>
    </location>
</feature>
<evidence type="ECO:0000256" key="6">
    <source>
        <dbReference type="SAM" id="Phobius"/>
    </source>
</evidence>
<proteinExistence type="predicted"/>
<evidence type="ECO:0000256" key="4">
    <source>
        <dbReference type="ARBA" id="ARBA00023136"/>
    </source>
</evidence>
<keyword evidence="2 6" id="KW-0812">Transmembrane</keyword>
<dbReference type="HOGENOM" id="CLU_063499_0_0_1"/>
<evidence type="ECO:0000256" key="1">
    <source>
        <dbReference type="ARBA" id="ARBA00004127"/>
    </source>
</evidence>
<dbReference type="STRING" id="1137138.A0A067NJ72"/>
<dbReference type="InParanoid" id="A0A067NJ72"/>
<dbReference type="VEuPathDB" id="FungiDB:PLEOSDRAFT_1089594"/>
<dbReference type="OrthoDB" id="3249582at2759"/>
<keyword evidence="3 6" id="KW-1133">Transmembrane helix</keyword>
<evidence type="ECO:0000256" key="2">
    <source>
        <dbReference type="ARBA" id="ARBA00022692"/>
    </source>
</evidence>
<feature type="transmembrane region" description="Helical" evidence="6">
    <location>
        <begin position="21"/>
        <end position="47"/>
    </location>
</feature>